<comment type="caution">
    <text evidence="1">The sequence shown here is derived from an EMBL/GenBank/DDBJ whole genome shotgun (WGS) entry which is preliminary data.</text>
</comment>
<protein>
    <submittedName>
        <fullName evidence="1">Uncharacterized protein</fullName>
    </submittedName>
</protein>
<reference evidence="2" key="1">
    <citation type="journal article" date="2023" name="Front. Plant Sci.">
        <title>Chromosomal-level genome assembly of Melastoma candidum provides insights into trichome evolution.</title>
        <authorList>
            <person name="Zhong Y."/>
            <person name="Wu W."/>
            <person name="Sun C."/>
            <person name="Zou P."/>
            <person name="Liu Y."/>
            <person name="Dai S."/>
            <person name="Zhou R."/>
        </authorList>
    </citation>
    <scope>NUCLEOTIDE SEQUENCE [LARGE SCALE GENOMIC DNA]</scope>
</reference>
<sequence length="152" mass="15453">MRASWADLAASAAADNVTSGSSARNGPVAPTAGSGRGAYVPPHLRNAPAPSDPAAPGSTGLVPGGERSSLNGPRSGGPRNDYGRPGLTGSGSRPGGWSSRGGSWGGREREVNPFGDEGDAEKAFTEQENSGINLMHMKIFLLRLAGKMSPLL</sequence>
<evidence type="ECO:0000313" key="2">
    <source>
        <dbReference type="Proteomes" id="UP001057402"/>
    </source>
</evidence>
<evidence type="ECO:0000313" key="1">
    <source>
        <dbReference type="EMBL" id="KAI4368586.1"/>
    </source>
</evidence>
<gene>
    <name evidence="1" type="ORF">MLD38_017130</name>
</gene>
<dbReference type="EMBL" id="CM042884">
    <property type="protein sequence ID" value="KAI4368586.1"/>
    <property type="molecule type" value="Genomic_DNA"/>
</dbReference>
<accession>A0ACB9QSQ7</accession>
<keyword evidence="2" id="KW-1185">Reference proteome</keyword>
<proteinExistence type="predicted"/>
<organism evidence="1 2">
    <name type="scientific">Melastoma candidum</name>
    <dbReference type="NCBI Taxonomy" id="119954"/>
    <lineage>
        <taxon>Eukaryota</taxon>
        <taxon>Viridiplantae</taxon>
        <taxon>Streptophyta</taxon>
        <taxon>Embryophyta</taxon>
        <taxon>Tracheophyta</taxon>
        <taxon>Spermatophyta</taxon>
        <taxon>Magnoliopsida</taxon>
        <taxon>eudicotyledons</taxon>
        <taxon>Gunneridae</taxon>
        <taxon>Pentapetalae</taxon>
        <taxon>rosids</taxon>
        <taxon>malvids</taxon>
        <taxon>Myrtales</taxon>
        <taxon>Melastomataceae</taxon>
        <taxon>Melastomatoideae</taxon>
        <taxon>Melastomateae</taxon>
        <taxon>Melastoma</taxon>
    </lineage>
</organism>
<name>A0ACB9QSQ7_9MYRT</name>
<dbReference type="Proteomes" id="UP001057402">
    <property type="component" value="Chromosome 5"/>
</dbReference>